<accession>A0A9N9PZM0</accession>
<sequence>MPHEILSMVMQEFCGRQGRASLASLALVNSDCLQLARSCQWSSIRLVRCDNSESLLQFLLRKSGGNENIGSIGPCVRQLCYDGDFGRLKKDSTTLYPVDSSRQACLALLENVSRLFPNLETFIWIDRNFSPNPSTALTTMCKPLVSSNIKRAILNLKSGVFLEDFDMSLESTSSLPMLQTLYLADETLAELCLTPASSKELQQRSTLSKLLHYCAPSLLELHVHAQRDLYTIFENCGRSTSLEDREKNVPRFQKLQVVAIPDIFSDAASWIALLSAPLNHMALLYPGPKHPRKDSVLEDSLAKRGRIRSLESLHWSPQLSANNILPTDKFVRFLKSNDHISRFVAIRPSLPAAAIDMILPTLESFGALTTLCLCWNTSQKYLPASAIDQIGKITSLEMLLLGTCIEEVDVPLACKWTRFFEGFAIDHHAIRISLRNLGRLRKLAFWNDTYVWHAERPADMYYKSRRFGEDGTENTAETKKAFDENHYKRMRGEADKYTACFFEIMFPSHWAT</sequence>
<comment type="caution">
    <text evidence="1">The sequence shown here is derived from an EMBL/GenBank/DDBJ whole genome shotgun (WGS) entry which is preliminary data.</text>
</comment>
<organism evidence="1 2">
    <name type="scientific">Hymenoscyphus fraxineus</name>
    <dbReference type="NCBI Taxonomy" id="746836"/>
    <lineage>
        <taxon>Eukaryota</taxon>
        <taxon>Fungi</taxon>
        <taxon>Dikarya</taxon>
        <taxon>Ascomycota</taxon>
        <taxon>Pezizomycotina</taxon>
        <taxon>Leotiomycetes</taxon>
        <taxon>Helotiales</taxon>
        <taxon>Helotiaceae</taxon>
        <taxon>Hymenoscyphus</taxon>
    </lineage>
</organism>
<proteinExistence type="predicted"/>
<evidence type="ECO:0000313" key="2">
    <source>
        <dbReference type="Proteomes" id="UP000696280"/>
    </source>
</evidence>
<evidence type="ECO:0000313" key="1">
    <source>
        <dbReference type="EMBL" id="CAG8959857.1"/>
    </source>
</evidence>
<dbReference type="Proteomes" id="UP000696280">
    <property type="component" value="Unassembled WGS sequence"/>
</dbReference>
<name>A0A9N9PZM0_9HELO</name>
<protein>
    <submittedName>
        <fullName evidence="1">Uncharacterized protein</fullName>
    </submittedName>
</protein>
<gene>
    <name evidence="1" type="ORF">HYFRA_00013129</name>
</gene>
<dbReference type="EMBL" id="CAJVRL010000093">
    <property type="protein sequence ID" value="CAG8959857.1"/>
    <property type="molecule type" value="Genomic_DNA"/>
</dbReference>
<keyword evidence="2" id="KW-1185">Reference proteome</keyword>
<reference evidence="1" key="1">
    <citation type="submission" date="2021-07" db="EMBL/GenBank/DDBJ databases">
        <authorList>
            <person name="Durling M."/>
        </authorList>
    </citation>
    <scope>NUCLEOTIDE SEQUENCE</scope>
</reference>
<dbReference type="OrthoDB" id="3257981at2759"/>
<dbReference type="AlphaFoldDB" id="A0A9N9PZM0"/>